<reference evidence="3 4" key="1">
    <citation type="journal article" date="2022" name="Nat. Genet.">
        <title>Improved pea reference genome and pan-genome highlight genomic features and evolutionary characteristics.</title>
        <authorList>
            <person name="Yang T."/>
            <person name="Liu R."/>
            <person name="Luo Y."/>
            <person name="Hu S."/>
            <person name="Wang D."/>
            <person name="Wang C."/>
            <person name="Pandey M.K."/>
            <person name="Ge S."/>
            <person name="Xu Q."/>
            <person name="Li N."/>
            <person name="Li G."/>
            <person name="Huang Y."/>
            <person name="Saxena R.K."/>
            <person name="Ji Y."/>
            <person name="Li M."/>
            <person name="Yan X."/>
            <person name="He Y."/>
            <person name="Liu Y."/>
            <person name="Wang X."/>
            <person name="Xiang C."/>
            <person name="Varshney R.K."/>
            <person name="Ding H."/>
            <person name="Gao S."/>
            <person name="Zong X."/>
        </authorList>
    </citation>
    <scope>NUCLEOTIDE SEQUENCE [LARGE SCALE GENOMIC DNA]</scope>
    <source>
        <strain evidence="3 4">cv. Zhongwan 6</strain>
    </source>
</reference>
<name>A0A9D4Y792_PEA</name>
<gene>
    <name evidence="3" type="ORF">KIW84_021014</name>
</gene>
<evidence type="ECO:0000313" key="4">
    <source>
        <dbReference type="Proteomes" id="UP001058974"/>
    </source>
</evidence>
<accession>A0A9D4Y792</accession>
<sequence length="169" mass="19689">EDKHQQSNLSATLVTHFTLFTLSLHHYVILILFSTTSMEVLSSTRTTSSSLNPNAPMFVPLAYRTVEDFSDDWWTLVHSSPWFRDYWLRERFQDPQNQNDAFSDFDMDEDDLFHVHQIEHQHEDGKDLVSLGSLKWRGSGGWAEAPKYAEKAPKNFKPRVSPRAIHQPR</sequence>
<dbReference type="Gramene" id="Psat02G0101400-T1">
    <property type="protein sequence ID" value="KAI5433994.1"/>
    <property type="gene ID" value="KIW84_021014"/>
</dbReference>
<organism evidence="3 4">
    <name type="scientific">Pisum sativum</name>
    <name type="common">Garden pea</name>
    <name type="synonym">Lathyrus oleraceus</name>
    <dbReference type="NCBI Taxonomy" id="3888"/>
    <lineage>
        <taxon>Eukaryota</taxon>
        <taxon>Viridiplantae</taxon>
        <taxon>Streptophyta</taxon>
        <taxon>Embryophyta</taxon>
        <taxon>Tracheophyta</taxon>
        <taxon>Spermatophyta</taxon>
        <taxon>Magnoliopsida</taxon>
        <taxon>eudicotyledons</taxon>
        <taxon>Gunneridae</taxon>
        <taxon>Pentapetalae</taxon>
        <taxon>rosids</taxon>
        <taxon>fabids</taxon>
        <taxon>Fabales</taxon>
        <taxon>Fabaceae</taxon>
        <taxon>Papilionoideae</taxon>
        <taxon>50 kb inversion clade</taxon>
        <taxon>NPAAA clade</taxon>
        <taxon>Hologalegina</taxon>
        <taxon>IRL clade</taxon>
        <taxon>Fabeae</taxon>
        <taxon>Lathyrus</taxon>
    </lineage>
</organism>
<keyword evidence="2" id="KW-0812">Transmembrane</keyword>
<comment type="caution">
    <text evidence="3">The sequence shown here is derived from an EMBL/GenBank/DDBJ whole genome shotgun (WGS) entry which is preliminary data.</text>
</comment>
<dbReference type="Proteomes" id="UP001058974">
    <property type="component" value="Chromosome 2"/>
</dbReference>
<feature type="non-terminal residue" evidence="3">
    <location>
        <position position="169"/>
    </location>
</feature>
<keyword evidence="2" id="KW-0472">Membrane</keyword>
<evidence type="ECO:0000256" key="1">
    <source>
        <dbReference type="SAM" id="MobiDB-lite"/>
    </source>
</evidence>
<dbReference type="EMBL" id="JAMSHJ010000002">
    <property type="protein sequence ID" value="KAI5433994.1"/>
    <property type="molecule type" value="Genomic_DNA"/>
</dbReference>
<proteinExistence type="predicted"/>
<dbReference type="InterPro" id="IPR040414">
    <property type="entry name" value="CID1/CID2"/>
</dbReference>
<dbReference type="PANTHER" id="PTHR33790:SF1">
    <property type="entry name" value="PROTEIN EARLY RESPONSIVE TO DEHYDRATION 15"/>
    <property type="match status" value="1"/>
</dbReference>
<evidence type="ECO:0000313" key="3">
    <source>
        <dbReference type="EMBL" id="KAI5433994.1"/>
    </source>
</evidence>
<dbReference type="PANTHER" id="PTHR33790">
    <property type="entry name" value="OS05G0344200 PROTEIN"/>
    <property type="match status" value="1"/>
</dbReference>
<keyword evidence="2" id="KW-1133">Transmembrane helix</keyword>
<feature type="region of interest" description="Disordered" evidence="1">
    <location>
        <begin position="141"/>
        <end position="169"/>
    </location>
</feature>
<protein>
    <submittedName>
        <fullName evidence="3">Uncharacterized protein</fullName>
    </submittedName>
</protein>
<evidence type="ECO:0000256" key="2">
    <source>
        <dbReference type="SAM" id="Phobius"/>
    </source>
</evidence>
<keyword evidence="4" id="KW-1185">Reference proteome</keyword>
<feature type="transmembrane region" description="Helical" evidence="2">
    <location>
        <begin position="13"/>
        <end position="33"/>
    </location>
</feature>
<dbReference type="AlphaFoldDB" id="A0A9D4Y792"/>